<comment type="caution">
    <text evidence="5">The sequence shown here is derived from an EMBL/GenBank/DDBJ whole genome shotgun (WGS) entry which is preliminary data.</text>
</comment>
<feature type="compositionally biased region" description="Polar residues" evidence="1">
    <location>
        <begin position="636"/>
        <end position="646"/>
    </location>
</feature>
<feature type="compositionally biased region" description="Low complexity" evidence="1">
    <location>
        <begin position="654"/>
        <end position="663"/>
    </location>
</feature>
<dbReference type="Pfam" id="PF23099">
    <property type="entry name" value="UTP20_C"/>
    <property type="match status" value="1"/>
</dbReference>
<evidence type="ECO:0000256" key="1">
    <source>
        <dbReference type="SAM" id="MobiDB-lite"/>
    </source>
</evidence>
<feature type="domain" description="U3 small nucleolar RNA-associated protein 20 C-terminal" evidence="4">
    <location>
        <begin position="2286"/>
        <end position="2613"/>
    </location>
</feature>
<evidence type="ECO:0000259" key="4">
    <source>
        <dbReference type="Pfam" id="PF23099"/>
    </source>
</evidence>
<evidence type="ECO:0000259" key="2">
    <source>
        <dbReference type="Pfam" id="PF07539"/>
    </source>
</evidence>
<feature type="domain" description="U3 small nucleolar RNA-associated protein 20" evidence="3">
    <location>
        <begin position="1710"/>
        <end position="1928"/>
    </location>
</feature>
<dbReference type="Proteomes" id="UP001174934">
    <property type="component" value="Unassembled WGS sequence"/>
</dbReference>
<feature type="compositionally biased region" description="Basic residues" evidence="1">
    <location>
        <begin position="14"/>
        <end position="24"/>
    </location>
</feature>
<sequence length="2625" mass="294251">MPSTSSGRIVKVQRGNKKTPHQKNHRWESFTTKIAKLHSLDPLRKVRRHDLEAEDLSATTSYLRNGLEKWAELNVSKPYAAFKRAVNPLTESLAQILYHEDRIMDLLADYISKHDRESLEPLLDLVTAFAHDLGMRFEKHYPRTLALIVGLASKMHDVEVIEWTFASLAFLFKYLSRLLVADIRPTYNAVAPLMGKAKSPGYIARFAAEAMSFLVKKAAAPSHKEKALPLLVEHARKDLESVAGTRQFDLYSQGIMTMFAEAIKSAGNSIHSTGPDIIAALVRNVPEAELALIPEQTVWTDVCLGVLTSIIHHSTTDTFKDVETRIVEEATAAPQSSILFIQVFGIVGGVRRGSRINDWTTFVKVLSQMLSHLCLCKEKVEATPPTQFWQRVVVKTAIIWSQAPIDALLPSLTSFNTCMTKEPLMKWYIPFCSYLSDLHSERFRGLFQKDFQRFIVAHWSENGNEDMLCVLLPHMVESGGIPCPGEKETFPLPQSWQDQIVSKFVKLEDTPFPESGPFGKDPETWRGKCLPKYSALLRVLESTTVHPSTNARIAEVLLKKLKLALRPSSSLPTDEANFIVSDGFRAYLRMCAASGSVDSSLAPLLRAAAPRFCRSPAFLEALLLYQQAINGKLPANQQLNSGGNSPQEEEDPLSKSLVSNLSSPSHPLRLVSLKFLELLETTPDQDSALATMIQIEELALNLQNVRSIGVHLRKLGQIYTHVTSNSWLVQAIPSFLFGMLTVPLSPVWDDSVEAMKSVAESKIGEEALADLAFDWLEVSSPDWTGPYKPPVDVNKRALTNFECLNMLKLHKTSETTGHVIEESAEDMLTAFEEGQKTVELRSDRARSKALKAFNALPVLAEKRSRKLVPYLFSFTDKAETPTEELEDDSEFAQEQEKAWSQPDRKALIGVFAQFNNPRVLYQAQKVYDAFLKLLANGDIELQKLALKSILAWKSDAVRPYQEHLEYLLDEARFKNELTVLFQGDNKIRTEHRQELMPVLLRLLYGRTISKKGAASGRHGLHATRLAVIRHLNVEDMGKFLDIALGELRDVRVVDANGVLEVTFAQELLPVRKQVGLLNMIESIIIELGASVLPYMETMVNAVLFCLITSCRNLGTGSEEEGEDADSHVQDASLYKVVKATGLKCLCRLFQNAQTFDWTPYEKAMVTEIISPRIDKLPAETTQNVSGTWKLMATWSVLAKPALFMAIDKRIVPKIVECLGVVKGKDEVKIFALEILKNLIGLAQAPADENEFNELIRAELLDPNIDLILKEISGLLRDQHEIGRDLLGTAVDTVVELAPLVEGSASVKDMVAISTFLLNQPARRVNPKIKGSILLILKQFIVLEDLTADTELYNTVYGTLASLFGFFKDKQNRQMLSDVMLVFASQAPWAQEVADICHDLNTYQERRLDEPDYNTRLNAFTAITKARDTPFTIEQWMPLLHNMLFFILQDEEFGVLSSNSADGMCKFIEAAEQVWGTPQQGAFIDVMSNIVLPAIYSAARELSETVRREILRVFGFLIAHLPNWEAVSDLTVLIPASDDEDNAFFFHLMSPAVSRQLQALRLLERANEKTQLRSKHISQFFIPLLEHFIFGRAEGGDDQGLGSQATSTIGALTSSLEWQQYRAIMRRFVSYVETKPEFQKRVVKVLDREADALRTAMGQKAAAASVMEVDGVKLIETKVCRLASTLPDQEKLSSEIINSFLPTMLKHIHDKDETTVSARVPVGVIIAKLITLLPEQQVNEKLPGVLTDICHILRSKTWEAREMARDTISKIAGILGPERFEFILKELRGALTKGYQLHVLSYTLHSILLVAIPAFSEGDLDYALPSVVAVIMDDIFGATGLEKDAEEYVSQMKEVKSSKSQDSMELIAKSASIRRLGDLTAPLQALLLEKLDARTVRKIDELLNRITKGLLENPAGSSQDILVFCYEVIQEVYKSQKPEAVVKIDPRLKRYLVQRGAKKSDGGITSKHTYKLTRFAIDILRSVMKKHDNLRTAANIAGFLPILGDAVLSGEEEVKISAFKLLIVLVKVPFKNGDLSNVFKVATKEAIKAISMCLSTSSDLAQTSLKLISVVLRDRREIPLKDAALDMLLGKLKDDLTEPQFRHVTFNFLRSVLDRKFETAVVYDTLDHVGTVMITNDDKDTRDLARGAFFQFLREYPQKRGRWDKQLKFIVANLKYEREGGRLSVMEVINLLLKKSADEFTQEVAATCFIPLIFVLANDDSEKCRLAGGELLKETFRVADKERLQKFLTLLRSWTEQEGNMQVLKLALQAFGLYFEAKEASAKDKKDLGLVVAKITEVLGDEETREADWELVNTALITVQALVEKHPQKVLARDSEQLWLEVRECLAHENAVVQLTSTKLLSMYLADFARNAGEGAKTPLVGSYGLKIGKEDVSGLVRHTLGILDAPEVDEPLAHEVVSILLFLGGYLDAKVASKDKDGEDEEEDSESEEEGDAESGKESASLNYLFFRLSSIIRKERQAKPEALVSKTAAMDVLEAFSIKTPVELLQRSIKTIIRPLRNLTDPSIPAPFSLNEVFNTRYESLKSKAQTIMETLQRRLGSSAYTKALLAVGNEIRNRRMARSSKRKIEAITAPEKYGRDKRKKFERKKETRKEKGKQQRDLRSGYL</sequence>
<evidence type="ECO:0000259" key="3">
    <source>
        <dbReference type="Pfam" id="PF20416"/>
    </source>
</evidence>
<dbReference type="InterPro" id="IPR011989">
    <property type="entry name" value="ARM-like"/>
</dbReference>
<protein>
    <submittedName>
        <fullName evidence="5">Armadillo-type protein</fullName>
    </submittedName>
</protein>
<dbReference type="EMBL" id="JAULSR010000003">
    <property type="protein sequence ID" value="KAK0624763.1"/>
    <property type="molecule type" value="Genomic_DNA"/>
</dbReference>
<dbReference type="PANTHER" id="PTHR17695:SF11">
    <property type="entry name" value="SMALL SUBUNIT PROCESSOME COMPONENT 20 HOMOLOG"/>
    <property type="match status" value="1"/>
</dbReference>
<proteinExistence type="predicted"/>
<dbReference type="InterPro" id="IPR057525">
    <property type="entry name" value="UTP20_C"/>
</dbReference>
<evidence type="ECO:0000313" key="5">
    <source>
        <dbReference type="EMBL" id="KAK0624763.1"/>
    </source>
</evidence>
<feature type="compositionally biased region" description="Basic and acidic residues" evidence="1">
    <location>
        <begin position="2605"/>
        <end position="2625"/>
    </location>
</feature>
<dbReference type="Pfam" id="PF20416">
    <property type="entry name" value="UTP20"/>
    <property type="match status" value="1"/>
</dbReference>
<dbReference type="PANTHER" id="PTHR17695">
    <property type="entry name" value="SMALL SUBUNIT PROCESSOME COMPONENT 20 HOMOLOG"/>
    <property type="match status" value="1"/>
</dbReference>
<dbReference type="Gene3D" id="1.25.10.10">
    <property type="entry name" value="Leucine-rich Repeat Variant"/>
    <property type="match status" value="1"/>
</dbReference>
<dbReference type="GO" id="GO:0030686">
    <property type="term" value="C:90S preribosome"/>
    <property type="evidence" value="ECO:0007669"/>
    <property type="project" value="TreeGrafter"/>
</dbReference>
<keyword evidence="6" id="KW-1185">Reference proteome</keyword>
<dbReference type="SUPFAM" id="SSF48371">
    <property type="entry name" value="ARM repeat"/>
    <property type="match status" value="2"/>
</dbReference>
<feature type="domain" description="U3 small nucleolar RNA-associated protein 20 N-terminal" evidence="2">
    <location>
        <begin position="899"/>
        <end position="1500"/>
    </location>
</feature>
<organism evidence="5 6">
    <name type="scientific">Bombardia bombarda</name>
    <dbReference type="NCBI Taxonomy" id="252184"/>
    <lineage>
        <taxon>Eukaryota</taxon>
        <taxon>Fungi</taxon>
        <taxon>Dikarya</taxon>
        <taxon>Ascomycota</taxon>
        <taxon>Pezizomycotina</taxon>
        <taxon>Sordariomycetes</taxon>
        <taxon>Sordariomycetidae</taxon>
        <taxon>Sordariales</taxon>
        <taxon>Lasiosphaeriaceae</taxon>
        <taxon>Bombardia</taxon>
    </lineage>
</organism>
<feature type="region of interest" description="Disordered" evidence="1">
    <location>
        <begin position="636"/>
        <end position="663"/>
    </location>
</feature>
<accession>A0AA39WZZ7</accession>
<gene>
    <name evidence="5" type="ORF">B0T17DRAFT_492089</name>
</gene>
<dbReference type="Pfam" id="PF07539">
    <property type="entry name" value="UTP20_N"/>
    <property type="match status" value="1"/>
</dbReference>
<feature type="region of interest" description="Disordered" evidence="1">
    <location>
        <begin position="2433"/>
        <end position="2458"/>
    </location>
</feature>
<feature type="region of interest" description="Disordered" evidence="1">
    <location>
        <begin position="2583"/>
        <end position="2625"/>
    </location>
</feature>
<name>A0AA39WZZ7_9PEZI</name>
<dbReference type="InterPro" id="IPR011430">
    <property type="entry name" value="UTP20_N"/>
</dbReference>
<feature type="region of interest" description="Disordered" evidence="1">
    <location>
        <begin position="1"/>
        <end position="25"/>
    </location>
</feature>
<evidence type="ECO:0000313" key="6">
    <source>
        <dbReference type="Proteomes" id="UP001174934"/>
    </source>
</evidence>
<dbReference type="InterPro" id="IPR052575">
    <property type="entry name" value="SSU_processome_comp_20"/>
</dbReference>
<dbReference type="GO" id="GO:0032040">
    <property type="term" value="C:small-subunit processome"/>
    <property type="evidence" value="ECO:0007669"/>
    <property type="project" value="TreeGrafter"/>
</dbReference>
<reference evidence="5" key="1">
    <citation type="submission" date="2023-06" db="EMBL/GenBank/DDBJ databases">
        <title>Genome-scale phylogeny and comparative genomics of the fungal order Sordariales.</title>
        <authorList>
            <consortium name="Lawrence Berkeley National Laboratory"/>
            <person name="Hensen N."/>
            <person name="Bonometti L."/>
            <person name="Westerberg I."/>
            <person name="Brannstrom I.O."/>
            <person name="Guillou S."/>
            <person name="Cros-Aarteil S."/>
            <person name="Calhoun S."/>
            <person name="Haridas S."/>
            <person name="Kuo A."/>
            <person name="Mondo S."/>
            <person name="Pangilinan J."/>
            <person name="Riley R."/>
            <person name="LaButti K."/>
            <person name="Andreopoulos B."/>
            <person name="Lipzen A."/>
            <person name="Chen C."/>
            <person name="Yanf M."/>
            <person name="Daum C."/>
            <person name="Ng V."/>
            <person name="Clum A."/>
            <person name="Steindorff A."/>
            <person name="Ohm R."/>
            <person name="Martin F."/>
            <person name="Silar P."/>
            <person name="Natvig D."/>
            <person name="Lalanne C."/>
            <person name="Gautier V."/>
            <person name="Ament-velasquez S.L."/>
            <person name="Kruys A."/>
            <person name="Hutchinson M.I."/>
            <person name="Powell A.J."/>
            <person name="Barry K."/>
            <person name="Miller A.N."/>
            <person name="Grigoriev I.V."/>
            <person name="Debuchy R."/>
            <person name="Gladieux P."/>
            <person name="Thoren M.H."/>
            <person name="Johannesson H."/>
        </authorList>
    </citation>
    <scope>NUCLEOTIDE SEQUENCE</scope>
    <source>
        <strain evidence="5">SMH3391-2</strain>
    </source>
</reference>
<dbReference type="InterPro" id="IPR016024">
    <property type="entry name" value="ARM-type_fold"/>
</dbReference>
<dbReference type="InterPro" id="IPR046523">
    <property type="entry name" value="UTP20_dom"/>
</dbReference>
<feature type="compositionally biased region" description="Acidic residues" evidence="1">
    <location>
        <begin position="2438"/>
        <end position="2453"/>
    </location>
</feature>